<keyword evidence="1" id="KW-1133">Transmembrane helix</keyword>
<feature type="transmembrane region" description="Helical" evidence="1">
    <location>
        <begin position="436"/>
        <end position="457"/>
    </location>
</feature>
<gene>
    <name evidence="2" type="ORF">EHQ46_18375</name>
</gene>
<evidence type="ECO:0000313" key="2">
    <source>
        <dbReference type="EMBL" id="TGL16480.1"/>
    </source>
</evidence>
<dbReference type="EMBL" id="RQFU01000028">
    <property type="protein sequence ID" value="TGL16480.1"/>
    <property type="molecule type" value="Genomic_DNA"/>
</dbReference>
<feature type="transmembrane region" description="Helical" evidence="1">
    <location>
        <begin position="323"/>
        <end position="345"/>
    </location>
</feature>
<keyword evidence="1" id="KW-0472">Membrane</keyword>
<evidence type="ECO:0000313" key="3">
    <source>
        <dbReference type="Proteomes" id="UP000298200"/>
    </source>
</evidence>
<proteinExistence type="predicted"/>
<keyword evidence="3" id="KW-1185">Reference proteome</keyword>
<feature type="transmembrane region" description="Helical" evidence="1">
    <location>
        <begin position="68"/>
        <end position="86"/>
    </location>
</feature>
<feature type="transmembrane region" description="Helical" evidence="1">
    <location>
        <begin position="284"/>
        <end position="311"/>
    </location>
</feature>
<sequence>MSAPSRFSTLTLRQVIFLGIQFLTLSLILFITLSYIYTGNFQVPTKLVRYASVLYLFFVLFENREIPRFRFIAIFLVYLSFTNPVPSSDLIPARFMPLWMDQTKNFEFKDLLNQTIHKEYSPEEFTSLTRDFTDLPHNLGGKILVLPYYLVPGSKEYLPSYPWTAGSINFLFGKLFSIPTSLLPFDPIHKESSILFLLPKLYQLEKFTAAVLSTLSSFFLFLLLQKKPFSKTNYESFLYVLLYSFCTSHFSNSSQALWQHTVIEFFLSILLYLLFHQSQNTFKYILVGVISAALIYSRPSSIFLLSFPAIYILQNFREWKWKLVFTGTFFGLSLLLFGLINYYYYHDVMGGYNLHKKAYALAGYTDLFSYPMIKGFLGLTLSPGFGYYLFSPFLLFPFLFYRKIENKTLLFLLILPELLILLFYSKYVFWEGGHSYGSRFLTDINLYSILTFSLLPLDVYKKRLIKYILIILIILSIGIQYYGTNQKEFVSIWNSCRYTSNFEKAFDFKNLPFLPNLNAPNCH</sequence>
<evidence type="ECO:0008006" key="4">
    <source>
        <dbReference type="Google" id="ProtNLM"/>
    </source>
</evidence>
<feature type="transmembrane region" description="Helical" evidence="1">
    <location>
        <begin position="464"/>
        <end position="483"/>
    </location>
</feature>
<keyword evidence="1" id="KW-0812">Transmembrane</keyword>
<reference evidence="3" key="1">
    <citation type="journal article" date="2019" name="PLoS Negl. Trop. Dis.">
        <title>Revisiting the worldwide diversity of Leptospira species in the environment.</title>
        <authorList>
            <person name="Vincent A.T."/>
            <person name="Schiettekatte O."/>
            <person name="Bourhy P."/>
            <person name="Veyrier F.J."/>
            <person name="Picardeau M."/>
        </authorList>
    </citation>
    <scope>NUCLEOTIDE SEQUENCE [LARGE SCALE GENOMIC DNA]</scope>
    <source>
        <strain evidence="3">201800272</strain>
    </source>
</reference>
<feature type="transmembrane region" description="Helical" evidence="1">
    <location>
        <begin position="207"/>
        <end position="224"/>
    </location>
</feature>
<evidence type="ECO:0000256" key="1">
    <source>
        <dbReference type="SAM" id="Phobius"/>
    </source>
</evidence>
<feature type="transmembrane region" description="Helical" evidence="1">
    <location>
        <begin position="257"/>
        <end position="275"/>
    </location>
</feature>
<feature type="transmembrane region" description="Helical" evidence="1">
    <location>
        <begin position="408"/>
        <end position="430"/>
    </location>
</feature>
<comment type="caution">
    <text evidence="2">The sequence shown here is derived from an EMBL/GenBank/DDBJ whole genome shotgun (WGS) entry which is preliminary data.</text>
</comment>
<name>A0ABY2LZS5_9LEPT</name>
<accession>A0ABY2LZS5</accession>
<dbReference type="Proteomes" id="UP000298200">
    <property type="component" value="Unassembled WGS sequence"/>
</dbReference>
<feature type="transmembrane region" description="Helical" evidence="1">
    <location>
        <begin position="15"/>
        <end position="37"/>
    </location>
</feature>
<protein>
    <recommendedName>
        <fullName evidence="4">Glycosyltransferase RgtA/B/C/D-like domain-containing protein</fullName>
    </recommendedName>
</protein>
<feature type="transmembrane region" description="Helical" evidence="1">
    <location>
        <begin position="385"/>
        <end position="401"/>
    </location>
</feature>
<organism evidence="2 3">
    <name type="scientific">Leptospira yanagawae</name>
    <dbReference type="NCBI Taxonomy" id="293069"/>
    <lineage>
        <taxon>Bacteria</taxon>
        <taxon>Pseudomonadati</taxon>
        <taxon>Spirochaetota</taxon>
        <taxon>Spirochaetia</taxon>
        <taxon>Leptospirales</taxon>
        <taxon>Leptospiraceae</taxon>
        <taxon>Leptospira</taxon>
    </lineage>
</organism>